<organism evidence="3 4">
    <name type="scientific">Desulfotalea psychrophila (strain LSv54 / DSM 12343)</name>
    <dbReference type="NCBI Taxonomy" id="177439"/>
    <lineage>
        <taxon>Bacteria</taxon>
        <taxon>Pseudomonadati</taxon>
        <taxon>Thermodesulfobacteriota</taxon>
        <taxon>Desulfobulbia</taxon>
        <taxon>Desulfobulbales</taxon>
        <taxon>Desulfocapsaceae</taxon>
        <taxon>Desulfotalea</taxon>
    </lineage>
</organism>
<keyword evidence="1" id="KW-0812">Transmembrane</keyword>
<dbReference type="InterPro" id="IPR050817">
    <property type="entry name" value="DjlA_DnaK_co-chaperone"/>
</dbReference>
<evidence type="ECO:0000259" key="2">
    <source>
        <dbReference type="PROSITE" id="PS50076"/>
    </source>
</evidence>
<feature type="domain" description="J" evidence="2">
    <location>
        <begin position="212"/>
        <end position="273"/>
    </location>
</feature>
<dbReference type="InterPro" id="IPR007791">
    <property type="entry name" value="DjlA_N"/>
</dbReference>
<evidence type="ECO:0000256" key="1">
    <source>
        <dbReference type="SAM" id="Phobius"/>
    </source>
</evidence>
<accession>Q6AJ14</accession>
<dbReference type="Gene3D" id="1.10.287.110">
    <property type="entry name" value="DnaJ domain"/>
    <property type="match status" value="1"/>
</dbReference>
<feature type="transmembrane region" description="Helical" evidence="1">
    <location>
        <begin position="37"/>
        <end position="56"/>
    </location>
</feature>
<dbReference type="InterPro" id="IPR029024">
    <property type="entry name" value="TerB-like"/>
</dbReference>
<dbReference type="SMART" id="SM00271">
    <property type="entry name" value="DnaJ"/>
    <property type="match status" value="1"/>
</dbReference>
<dbReference type="Proteomes" id="UP000000602">
    <property type="component" value="Chromosome"/>
</dbReference>
<dbReference type="OrthoDB" id="9779622at2"/>
<dbReference type="eggNOG" id="COG0484">
    <property type="taxonomic scope" value="Bacteria"/>
</dbReference>
<dbReference type="Gene3D" id="1.10.3680.10">
    <property type="entry name" value="TerB-like"/>
    <property type="match status" value="1"/>
</dbReference>
<dbReference type="Pfam" id="PF05099">
    <property type="entry name" value="TerB"/>
    <property type="match status" value="1"/>
</dbReference>
<dbReference type="STRING" id="177439.DP2937"/>
<dbReference type="CDD" id="cd07177">
    <property type="entry name" value="terB_like"/>
    <property type="match status" value="1"/>
</dbReference>
<dbReference type="InterPro" id="IPR001623">
    <property type="entry name" value="DnaJ_domain"/>
</dbReference>
<dbReference type="CDD" id="cd06257">
    <property type="entry name" value="DnaJ"/>
    <property type="match status" value="1"/>
</dbReference>
<dbReference type="AlphaFoldDB" id="Q6AJ14"/>
<proteinExistence type="predicted"/>
<gene>
    <name evidence="3" type="ordered locus">DP2937</name>
</gene>
<evidence type="ECO:0000313" key="4">
    <source>
        <dbReference type="Proteomes" id="UP000000602"/>
    </source>
</evidence>
<reference evidence="4" key="1">
    <citation type="journal article" date="2004" name="Environ. Microbiol.">
        <title>The genome of Desulfotalea psychrophila, a sulfate-reducing bacterium from permanently cold Arctic sediments.</title>
        <authorList>
            <person name="Rabus R."/>
            <person name="Ruepp A."/>
            <person name="Frickey T."/>
            <person name="Rattei T."/>
            <person name="Fartmann B."/>
            <person name="Stark M."/>
            <person name="Bauer M."/>
            <person name="Zibat A."/>
            <person name="Lombardot T."/>
            <person name="Becker I."/>
            <person name="Amann J."/>
            <person name="Gellner K."/>
            <person name="Teeling H."/>
            <person name="Leuschner W.D."/>
            <person name="Gloeckner F.-O."/>
            <person name="Lupas A.N."/>
            <person name="Amann R."/>
            <person name="Klenk H.-P."/>
        </authorList>
    </citation>
    <scope>NUCLEOTIDE SEQUENCE [LARGE SCALE GENOMIC DNA]</scope>
    <source>
        <strain evidence="4">DSM 12343 / LSv54</strain>
    </source>
</reference>
<sequence>MKYQQQQQPGCGGCFIILLLLMLIPGGASFLGSIFSFALTTIVLIVAILWGFSFWMRRKIVDYEQSQTESHNRFVWLLTHILVHIAKIDGVLTKEEVLTIQRFFQDSLRYNQTQMRWVKELIKEASSSNNSLESLLQEFKTSFAYEPRLILLELVYQVMYSNSHVPDNELQIARNIAKYLDISDYDQRTMEAKYRYQSQHPTGGGGGNQEAQFRTVLGVDAGAEFETIRKAYRKLSMQYHPDKVAHLGEEFKKVAEEKMKEINAAYDYFKKRQ</sequence>
<dbReference type="InterPro" id="IPR036869">
    <property type="entry name" value="J_dom_sf"/>
</dbReference>
<dbReference type="RefSeq" id="WP_011190178.1">
    <property type="nucleotide sequence ID" value="NC_006138.1"/>
</dbReference>
<evidence type="ECO:0000313" key="3">
    <source>
        <dbReference type="EMBL" id="CAG37666.1"/>
    </source>
</evidence>
<dbReference type="SUPFAM" id="SSF46565">
    <property type="entry name" value="Chaperone J-domain"/>
    <property type="match status" value="1"/>
</dbReference>
<feature type="transmembrane region" description="Helical" evidence="1">
    <location>
        <begin position="12"/>
        <end position="31"/>
    </location>
</feature>
<protein>
    <submittedName>
        <fullName evidence="3">Related to heat shock protein DnaJ</fullName>
    </submittedName>
</protein>
<dbReference type="PRINTS" id="PR00625">
    <property type="entry name" value="JDOMAIN"/>
</dbReference>
<keyword evidence="4" id="KW-1185">Reference proteome</keyword>
<dbReference type="PANTHER" id="PTHR24074">
    <property type="entry name" value="CO-CHAPERONE PROTEIN DJLA"/>
    <property type="match status" value="1"/>
</dbReference>
<keyword evidence="1" id="KW-1133">Transmembrane helix</keyword>
<name>Q6AJ14_DESPS</name>
<dbReference type="EMBL" id="CR522870">
    <property type="protein sequence ID" value="CAG37666.1"/>
    <property type="molecule type" value="Genomic_DNA"/>
</dbReference>
<dbReference type="Pfam" id="PF00226">
    <property type="entry name" value="DnaJ"/>
    <property type="match status" value="1"/>
</dbReference>
<keyword evidence="1" id="KW-0472">Membrane</keyword>
<dbReference type="eggNOG" id="COG4103">
    <property type="taxonomic scope" value="Bacteria"/>
</dbReference>
<keyword evidence="3" id="KW-0346">Stress response</keyword>
<dbReference type="HOGENOM" id="CLU_1018336_0_0_7"/>
<dbReference type="KEGG" id="dps:DP2937"/>
<dbReference type="PROSITE" id="PS50076">
    <property type="entry name" value="DNAJ_2"/>
    <property type="match status" value="1"/>
</dbReference>